<accession>A0A0P9F8E3</accession>
<organism evidence="2 3">
    <name type="scientific">Kouleothrix aurantiaca</name>
    <dbReference type="NCBI Taxonomy" id="186479"/>
    <lineage>
        <taxon>Bacteria</taxon>
        <taxon>Bacillati</taxon>
        <taxon>Chloroflexota</taxon>
        <taxon>Chloroflexia</taxon>
        <taxon>Chloroflexales</taxon>
        <taxon>Roseiflexineae</taxon>
        <taxon>Roseiflexaceae</taxon>
        <taxon>Kouleothrix</taxon>
    </lineage>
</organism>
<keyword evidence="3" id="KW-1185">Reference proteome</keyword>
<dbReference type="InterPro" id="IPR008538">
    <property type="entry name" value="Uma2"/>
</dbReference>
<feature type="domain" description="Putative restriction endonuclease" evidence="1">
    <location>
        <begin position="11"/>
        <end position="150"/>
    </location>
</feature>
<dbReference type="CDD" id="cd06260">
    <property type="entry name" value="DUF820-like"/>
    <property type="match status" value="1"/>
</dbReference>
<gene>
    <name evidence="2" type="ORF">SE17_37140</name>
</gene>
<dbReference type="Gene3D" id="3.90.1570.10">
    <property type="entry name" value="tt1808, chain A"/>
    <property type="match status" value="1"/>
</dbReference>
<sequence length="168" mass="18249">MEELIVQTAASGAPVRLEHVRGRLKVEASPASRHQKASRRIERSIGPIPGRGDGCACFALADTLIRFPDPDSSLKRPDIAIFCDEPPDSDEAREVLPQAVIEILSVGYEEKDLGPDGAQFYLDCGIADVLICDPRAGRVLRYQAGEPRPVELAMPATVDLRCGCRVVL</sequence>
<name>A0A0P9F8E3_9CHLR</name>
<evidence type="ECO:0000313" key="2">
    <source>
        <dbReference type="EMBL" id="KPV48611.1"/>
    </source>
</evidence>
<dbReference type="EMBL" id="LJCR01002521">
    <property type="protein sequence ID" value="KPV48611.1"/>
    <property type="molecule type" value="Genomic_DNA"/>
</dbReference>
<dbReference type="AlphaFoldDB" id="A0A0P9F8E3"/>
<dbReference type="Pfam" id="PF05685">
    <property type="entry name" value="Uma2"/>
    <property type="match status" value="1"/>
</dbReference>
<dbReference type="SUPFAM" id="SSF52980">
    <property type="entry name" value="Restriction endonuclease-like"/>
    <property type="match status" value="1"/>
</dbReference>
<evidence type="ECO:0000259" key="1">
    <source>
        <dbReference type="Pfam" id="PF05685"/>
    </source>
</evidence>
<proteinExistence type="predicted"/>
<dbReference type="Proteomes" id="UP000050509">
    <property type="component" value="Unassembled WGS sequence"/>
</dbReference>
<dbReference type="InterPro" id="IPR011335">
    <property type="entry name" value="Restrct_endonuc-II-like"/>
</dbReference>
<dbReference type="InterPro" id="IPR012296">
    <property type="entry name" value="Nuclease_put_TT1808"/>
</dbReference>
<reference evidence="2 3" key="1">
    <citation type="submission" date="2015-09" db="EMBL/GenBank/DDBJ databases">
        <title>Draft genome sequence of Kouleothrix aurantiaca JCM 19913.</title>
        <authorList>
            <person name="Hemp J."/>
        </authorList>
    </citation>
    <scope>NUCLEOTIDE SEQUENCE [LARGE SCALE GENOMIC DNA]</scope>
    <source>
        <strain evidence="2 3">COM-B</strain>
    </source>
</reference>
<evidence type="ECO:0000313" key="3">
    <source>
        <dbReference type="Proteomes" id="UP000050509"/>
    </source>
</evidence>
<protein>
    <recommendedName>
        <fullName evidence="1">Putative restriction endonuclease domain-containing protein</fullName>
    </recommendedName>
</protein>
<comment type="caution">
    <text evidence="2">The sequence shown here is derived from an EMBL/GenBank/DDBJ whole genome shotgun (WGS) entry which is preliminary data.</text>
</comment>